<accession>A0A7C9GUC7</accession>
<dbReference type="Gene3D" id="3.30.300.30">
    <property type="match status" value="3"/>
</dbReference>
<dbReference type="GO" id="GO:0005737">
    <property type="term" value="C:cytoplasm"/>
    <property type="evidence" value="ECO:0007669"/>
    <property type="project" value="TreeGrafter"/>
</dbReference>
<evidence type="ECO:0000259" key="5">
    <source>
        <dbReference type="PROSITE" id="PS50075"/>
    </source>
</evidence>
<dbReference type="FunFam" id="1.10.1200.10:FF:000005">
    <property type="entry name" value="Nonribosomal peptide synthetase 1"/>
    <property type="match status" value="1"/>
</dbReference>
<evidence type="ECO:0000256" key="2">
    <source>
        <dbReference type="ARBA" id="ARBA00022450"/>
    </source>
</evidence>
<feature type="domain" description="Carrier" evidence="5">
    <location>
        <begin position="2545"/>
        <end position="2620"/>
    </location>
</feature>
<feature type="domain" description="Carrier" evidence="5">
    <location>
        <begin position="1025"/>
        <end position="1099"/>
    </location>
</feature>
<dbReference type="Pfam" id="PF00550">
    <property type="entry name" value="PP-binding"/>
    <property type="match status" value="3"/>
</dbReference>
<dbReference type="InterPro" id="IPR000873">
    <property type="entry name" value="AMP-dep_synth/lig_dom"/>
</dbReference>
<dbReference type="SUPFAM" id="SSF47336">
    <property type="entry name" value="ACP-like"/>
    <property type="match status" value="3"/>
</dbReference>
<dbReference type="FunFam" id="2.30.38.10:FF:000001">
    <property type="entry name" value="Non-ribosomal peptide synthetase PvdI"/>
    <property type="match status" value="1"/>
</dbReference>
<sequence>MDKINNLSQEKGRQLLRKIKQRNSGKRKIITQKYDNNLVSFSQRRLWFLDKMETKNTNYNIHLCFSIIGKLQAVVLCEALKKIVERHESLRTVYQEIDGEILQVVLVPSQFEVPVIDIAGLDEVKVENILVTEARKAFDLSLDLMLRATLFRCSEQEHLLLLMVHHIAADGWSLGIISHELNLLYEAGLKGAPYPLMPLALQYRDYSHWQRDQLQNGSLKEAEWYWLEQLKGLPAVHSLPLDHPRSVEQRFRGAVHRQTLNEELTAKLNCLSQAQGVTLFMTLQTAFAVLLSRYSNETDIVMGTPVAGRELVELENLVGLFVNTLVLRTDLSGNPRFSELLEQTKVMALNAYTYQDYPFDLLVEKLNPVRSLSYNPVFQIMFIFHNHDKGKIKLSDLETRYRDFATNNTRFDLSLILFPNEKNIEISWEFDIDIFNVSMIKSMASVFRCIIEDIILDLNKPVDKISFMPLEEMNRQFDISFCEDSCKDFLMQSLQEQFEAQVARTPEQVALIYRETALSYRALNARSNRLAHALRCRYAKETGGALEPDTLIGLYVERGLEMVTGMLAILKAGGAYVPLSPEYPAERAAWMLADTGARLVLTQGACRSQLEGVIAGMAQPPGLLVVDDEEAVSGYAEENPVRRSGGEDLAYVIYTSGTTGRPKGVMVPHAGVLNRIHWMQDHYPLDSHDRVLQKTPYTFDVSVWELLWANWTGGAIVMAEPGSHKEPEQIYRQLVENKITTLHFVPTMLSGFCHALQSMKLTLPETVKQIFCSGEALTREQVKAYEQIKHPGTRLHNLYGPTEASIDVSYFDDVNSSLSVIPIGRAISNTRLLVLSPGGMLCPVGVPGELYLGGVGLARGYLNQPALTAERFVPNPFATESERAEGLTRLYRTGDRVRWLADGTLAYLGRLDSQIKLRGFRIEPGEIESLLRTVPGVADAVVQLREDHPGEKRLAAYLVAEPDDQSGPALLTRGHHTLTTRLPDYMHPAGWALLPALPLMPSGKLDWQALPVPAPLPQEPAGYVAPVSEAERLLCDIWQAALHLPQVGVNDNFFTLGGDSILAIQVTSRAVRAGLAVSVRQLFEHKTVRGLAAHLGAVTAVLQAALRGEVGLHPVQQRFFDETPADCHHYNQSLRVSVPADFSLPRLVQLVTALYERHDGLRLRYRRGAGGRWFGQYDETPLALQVSASIQHRRFSGEGQVLAARAAQRSLSLEKGPLLRVVYFDEEDGGGTLLLVMHHLIVDGVSWRIVLDDMAVGYRQIVAGEAVRLAPKTSSYAQWLARLQAYAGSEALQAEREYWQAQLSAAGDGLAVDYPGAGVSLQADSEEVVIRLTEAETGQLLQTAGAAYRTRVDELLLAGVLQGFWRWSGQGELWVWLEGHGRELLFDELDTSGTLGWFTSVYPVRLSLTAAGGLAGLIRQVKETCRGVPHHGIGYGILRYLAGDPALAAAEAAGGPAVVFNYLGQFDGGEGGLFTPVPGETGEPVSGQHERHHRLGLNGWVAGGRLHLVLDYSRREYERATMVGLGEAIEQGLQAVTAHCVAVGHGGYTPADFPLVRVSESQLSAWEQQYPGLEDLYPATPMQAGMLYHDQLSGESGGVYLCQTLVVLEGSPDIARLRWAWETVVQRHAVLRTQFVADSEGGLVQMVRSPVTVRLPWSEADWSGLTEAEQAVASEAWRREDRARGLDVTAAPLMRIGLRVCGGGRYRLLWTCHHMLLDGWSGPLLWQEIQRLYREGETAALPLPVAYKEYIAWLGRQDRERARAFWRTELSGVEGPTSLPVEQVSRGGAETAGRRHTVRRVLSRAETARLQQVARRSQTTMSTLLQCAWGYLLHSYSGEETVVFGLTVSGRPAEVAGVEGMVGLLIQTVPVRMEFGEGVGLDTWLRARHSRQAAYTEYGYLGLSEIRRLSEVSGEQGLFESLLVYENYPVAPRESGALQIVEMTGYEQTNYPLTVVVASDEQLHLRVEYSVSRFAGSTVRRLLSHLVTVLKGMSALGGEATWQNLRLLSQAEEAQLLGWSGEGGRYAGEASLPARFEAQVSRTPERVALIYRETALSYRALNARSNRLAHALRCRYAKETGGALVADTLIGLYVERGLEMVTGMLAILKAGGAYVPLSPEYPAERVAWMLADTGARLVLAQGACRSQLEGVIAGMEKPPGLLVVDDEEAVSGYAEENPVRRSGGEDLAYVIYTSGTTGRPKGVMVSHNSLVNLIIAQTEHFELEKVNRTILYADYVFDSSVFELFANLVNNVTVYVCDKFERKDVDALCSLLIKSEADIITLPAAIIPLIKVESLRFLKTIIVAGETPSVAKLNEFSQGRRVINGYGPTEATVCTTFNEYKSGDTATNIGKPIKNVRCYVLDEHKKLLPVGVPGELYIGGAGLARGYLNQPVLTAERFVENPFASEKERVSGFTRLYRTGDWVRWLPEGKLEYLGRKDSQIKLRGFRIDTSEIENILNESESVSHSIVIVRGKDKTTFLAAYIVPSLSEKINILQLKENLLKILPEYMIPSTFNIIDEIPLTINGKVNKSALPEPSEFFREEYIAPGSVLEHKLRDIWYQVLGRDDIGVNDSLFALGGDSISIMRIGSLVRNELEINLPLNLLYASKTISNLAREIDSGENIKEKYKSEIIVNNKKNIVLSYAQSRMWFIQQLEGTGIFNHLPLFFKAVGKLDYRTLRSAFTTIVERHETLRTVYQEVEGEIVQVVLSISQLEMPVIDVTGLDDAAVENMLTTEVGRVFDLASDLMLRATLLCCSEQEHLLLLTVHHIAADGWSLGIIGRELNLLYEAGIRGESCPLVPLTLQYANYADWQREQLQNGSLKEAEWYWLKQLEELPAVHSLPLDYPRPAEQGFHGAVHRQILNEVLTEKLNRLSQAQGVTLFMTLQTAFAVLLSRYSNETDIVMGTPVAGRSRAELEDLVGLFVNTLVLRTDLSGNPRFSELLEQTKTMALNAYTHQDYPFDLLVEKLNPARSLSYNPVFQIMFAFNNYQQTALSFSEVTFTGISLPRELTNFDLTLSVGEREGCLYLAWEYATGLFNHETVERLANSFAVLLAGLVEEDGCKITIQSLPLLTERERQRVLLNGVGKKGQIVEQGIHHLFETQVQRTPDNVAVVCGEVRLTYRALNTRANQVACTLQEHYRTVKKEQLKANTLVLLYFERSVEMIISILGVLKSGGTFVPVMVDYPMERVNLIIEDTGASLILTQSSYKGKLQEYSGNLCNISILDINKDLIYYPGNNHGVIFDTENLAYIMYTSGTTGRPKGVKIEHRSVVNLLKYAIDFLQLDSSATWLSSTSFSFDIAYLEILGTLLAGGQLVLVEQIEVLKNSGLKKLYDTYRFKYFQTTPSVWRSIFDAGWKGNKDVVVLVGGEKLDNELKSELVRGHYSAYNCYGPTECTIWSMFKLLKLDGGESLDVSVPNMKHYVLNDMLQLTPTDIIGELYISGVGVSCGYLNNNELTKEKFLINPYDDYKDYQCLYQTGDQARWLPDGSLDILGRNDDQIKIMGIRVEPSEIESWLNNVSGVKQSIVLHKEINTGGKKLVAYIASDDSHNELIDRCGKYLRSNLPLYMIPSAYIILKSLPLMSNGKLDRKSLYHLDYDKIKEHYPPTTENEMNLCKLFSEVLNIDSVGINDNFFELGGNSLMAIKLIRLLEREGFNYKISLRELFDKPTVKMLLENHGDEHSEITEW</sequence>
<gene>
    <name evidence="6" type="ORF">GEA64_22745</name>
</gene>
<dbReference type="CDD" id="cd19534">
    <property type="entry name" value="E_NRPS"/>
    <property type="match status" value="1"/>
</dbReference>
<dbReference type="Gene3D" id="3.40.50.980">
    <property type="match status" value="6"/>
</dbReference>
<dbReference type="CDD" id="cd05930">
    <property type="entry name" value="A_NRPS"/>
    <property type="match status" value="2"/>
</dbReference>
<evidence type="ECO:0000313" key="6">
    <source>
        <dbReference type="EMBL" id="MQL50595.1"/>
    </source>
</evidence>
<dbReference type="InterPro" id="IPR029058">
    <property type="entry name" value="AB_hydrolase_fold"/>
</dbReference>
<organism evidence="6 7">
    <name type="scientific">Photorhabdus khanii</name>
    <dbReference type="NCBI Taxonomy" id="1004150"/>
    <lineage>
        <taxon>Bacteria</taxon>
        <taxon>Pseudomonadati</taxon>
        <taxon>Pseudomonadota</taxon>
        <taxon>Gammaproteobacteria</taxon>
        <taxon>Enterobacterales</taxon>
        <taxon>Morganellaceae</taxon>
        <taxon>Photorhabdus</taxon>
    </lineage>
</organism>
<dbReference type="EMBL" id="WHZZ01000019">
    <property type="protein sequence ID" value="MQL50595.1"/>
    <property type="molecule type" value="Genomic_DNA"/>
</dbReference>
<dbReference type="RefSeq" id="WP_152964193.1">
    <property type="nucleotide sequence ID" value="NZ_CAWOZU010000010.1"/>
</dbReference>
<dbReference type="Gene3D" id="2.30.38.10">
    <property type="entry name" value="Luciferase, Domain 3"/>
    <property type="match status" value="3"/>
</dbReference>
<dbReference type="NCBIfam" id="TIGR01720">
    <property type="entry name" value="NRPS-para261"/>
    <property type="match status" value="1"/>
</dbReference>
<dbReference type="InterPro" id="IPR001242">
    <property type="entry name" value="Condensation_dom"/>
</dbReference>
<dbReference type="FunFam" id="3.40.50.980:FF:000001">
    <property type="entry name" value="Non-ribosomal peptide synthetase"/>
    <property type="match status" value="3"/>
</dbReference>
<dbReference type="PANTHER" id="PTHR45527:SF1">
    <property type="entry name" value="FATTY ACID SYNTHASE"/>
    <property type="match status" value="1"/>
</dbReference>
<dbReference type="PROSITE" id="PS50075">
    <property type="entry name" value="CARRIER"/>
    <property type="match status" value="3"/>
</dbReference>
<evidence type="ECO:0000256" key="4">
    <source>
        <dbReference type="ARBA" id="ARBA00022737"/>
    </source>
</evidence>
<dbReference type="SUPFAM" id="SSF52777">
    <property type="entry name" value="CoA-dependent acyltransferases"/>
    <property type="match status" value="8"/>
</dbReference>
<dbReference type="InterPro" id="IPR020806">
    <property type="entry name" value="PKS_PP-bd"/>
</dbReference>
<dbReference type="SUPFAM" id="SSF56801">
    <property type="entry name" value="Acetyl-CoA synthetase-like"/>
    <property type="match status" value="3"/>
</dbReference>
<evidence type="ECO:0000256" key="1">
    <source>
        <dbReference type="ARBA" id="ARBA00001957"/>
    </source>
</evidence>
<dbReference type="Pfam" id="PF00668">
    <property type="entry name" value="Condensation"/>
    <property type="match status" value="4"/>
</dbReference>
<dbReference type="Pfam" id="PF13193">
    <property type="entry name" value="AMP-binding_C"/>
    <property type="match status" value="3"/>
</dbReference>
<dbReference type="SMART" id="SM00823">
    <property type="entry name" value="PKS_PP"/>
    <property type="match status" value="3"/>
</dbReference>
<dbReference type="PROSITE" id="PS00455">
    <property type="entry name" value="AMP_BINDING"/>
    <property type="match status" value="3"/>
</dbReference>
<dbReference type="InterPro" id="IPR010060">
    <property type="entry name" value="NRPS_synth"/>
</dbReference>
<reference evidence="6 7" key="1">
    <citation type="journal article" date="2019" name="Nature">
        <title>A new antibiotic selectively kills Gram-negative pathogens.</title>
        <authorList>
            <person name="Imai Y."/>
            <person name="Meyer K.J."/>
            <person name="Iinishi A."/>
            <person name="Favre-Godal Q."/>
            <person name="Green R."/>
            <person name="Manuse S."/>
            <person name="Caboni M."/>
            <person name="Mori M."/>
            <person name="Niles S."/>
            <person name="Ghiglieri M."/>
            <person name="Honrao C."/>
            <person name="Ma X."/>
            <person name="Guo J.J."/>
            <person name="Makriyannis A."/>
            <person name="Linares-Otoya L."/>
            <person name="Boehringer N."/>
            <person name="Wuisan Z.G."/>
            <person name="Kaur H."/>
            <person name="Wu R."/>
            <person name="Mateus A."/>
            <person name="Typas A."/>
            <person name="Savitski M.M."/>
            <person name="Espinoza J.L."/>
            <person name="O'Rourke A."/>
            <person name="Nelson K.E."/>
            <person name="Hiller S."/>
            <person name="Noinaj N."/>
            <person name="Schaeberle T.F."/>
            <person name="D'Onofrio A."/>
            <person name="Lewis K."/>
        </authorList>
    </citation>
    <scope>NUCLEOTIDE SEQUENCE [LARGE SCALE GENOMIC DNA]</scope>
    <source>
        <strain evidence="6 7">HGB 1456</strain>
    </source>
</reference>
<evidence type="ECO:0000256" key="3">
    <source>
        <dbReference type="ARBA" id="ARBA00022553"/>
    </source>
</evidence>
<dbReference type="GO" id="GO:0044550">
    <property type="term" value="P:secondary metabolite biosynthetic process"/>
    <property type="evidence" value="ECO:0007669"/>
    <property type="project" value="TreeGrafter"/>
</dbReference>
<protein>
    <submittedName>
        <fullName evidence="6">Amino acid adenylation domain-containing protein</fullName>
    </submittedName>
</protein>
<dbReference type="GO" id="GO:0003824">
    <property type="term" value="F:catalytic activity"/>
    <property type="evidence" value="ECO:0007669"/>
    <property type="project" value="InterPro"/>
</dbReference>
<keyword evidence="2" id="KW-0596">Phosphopantetheine</keyword>
<feature type="domain" description="Carrier" evidence="5">
    <location>
        <begin position="3604"/>
        <end position="3680"/>
    </location>
</feature>
<dbReference type="InterPro" id="IPR006162">
    <property type="entry name" value="Ppantetheine_attach_site"/>
</dbReference>
<dbReference type="PROSITE" id="PS00012">
    <property type="entry name" value="PHOSPHOPANTETHEINE"/>
    <property type="match status" value="3"/>
</dbReference>
<dbReference type="FunFam" id="3.30.300.30:FF:000015">
    <property type="entry name" value="Nonribosomal peptide synthase SidD"/>
    <property type="match status" value="1"/>
</dbReference>
<dbReference type="Gene3D" id="3.30.559.30">
    <property type="entry name" value="Nonribosomal peptide synthetase, condensation domain"/>
    <property type="match status" value="4"/>
</dbReference>
<dbReference type="FunFam" id="3.40.50.12780:FF:000012">
    <property type="entry name" value="Non-ribosomal peptide synthetase"/>
    <property type="match status" value="1"/>
</dbReference>
<dbReference type="NCBIfam" id="TIGR01733">
    <property type="entry name" value="AA-adenyl-dom"/>
    <property type="match status" value="3"/>
</dbReference>
<name>A0A7C9GUC7_9GAMM</name>
<dbReference type="InterPro" id="IPR009081">
    <property type="entry name" value="PP-bd_ACP"/>
</dbReference>
<evidence type="ECO:0000313" key="7">
    <source>
        <dbReference type="Proteomes" id="UP000481739"/>
    </source>
</evidence>
<dbReference type="GO" id="GO:0031177">
    <property type="term" value="F:phosphopantetheine binding"/>
    <property type="evidence" value="ECO:0007669"/>
    <property type="project" value="InterPro"/>
</dbReference>
<dbReference type="NCBIfam" id="NF003417">
    <property type="entry name" value="PRK04813.1"/>
    <property type="match status" value="3"/>
</dbReference>
<comment type="cofactor">
    <cofactor evidence="1">
        <name>pantetheine 4'-phosphate</name>
        <dbReference type="ChEBI" id="CHEBI:47942"/>
    </cofactor>
</comment>
<dbReference type="CDD" id="cd19543">
    <property type="entry name" value="DCL_NRPS"/>
    <property type="match status" value="1"/>
</dbReference>
<dbReference type="InterPro" id="IPR036736">
    <property type="entry name" value="ACP-like_sf"/>
</dbReference>
<dbReference type="InterPro" id="IPR020845">
    <property type="entry name" value="AMP-binding_CS"/>
</dbReference>
<keyword evidence="3" id="KW-0597">Phosphoprotein</keyword>
<dbReference type="InterPro" id="IPR010071">
    <property type="entry name" value="AA_adenyl_dom"/>
</dbReference>
<dbReference type="Gene3D" id="3.40.50.1820">
    <property type="entry name" value="alpha/beta hydrolase"/>
    <property type="match status" value="1"/>
</dbReference>
<dbReference type="InterPro" id="IPR045851">
    <property type="entry name" value="AMP-bd_C_sf"/>
</dbReference>
<dbReference type="Pfam" id="PF00501">
    <property type="entry name" value="AMP-binding"/>
    <property type="match status" value="3"/>
</dbReference>
<dbReference type="PANTHER" id="PTHR45527">
    <property type="entry name" value="NONRIBOSOMAL PEPTIDE SYNTHETASE"/>
    <property type="match status" value="1"/>
</dbReference>
<dbReference type="InterPro" id="IPR025110">
    <property type="entry name" value="AMP-bd_C"/>
</dbReference>
<proteinExistence type="predicted"/>
<dbReference type="GO" id="GO:0043041">
    <property type="term" value="P:amino acid activation for nonribosomal peptide biosynthetic process"/>
    <property type="evidence" value="ECO:0007669"/>
    <property type="project" value="TreeGrafter"/>
</dbReference>
<dbReference type="Gene3D" id="3.30.559.10">
    <property type="entry name" value="Chloramphenicol acetyltransferase-like domain"/>
    <property type="match status" value="4"/>
</dbReference>
<dbReference type="CDD" id="cd17646">
    <property type="entry name" value="A_NRPS_AB3403-like"/>
    <property type="match status" value="1"/>
</dbReference>
<comment type="caution">
    <text evidence="6">The sequence shown here is derived from an EMBL/GenBank/DDBJ whole genome shotgun (WGS) entry which is preliminary data.</text>
</comment>
<dbReference type="Proteomes" id="UP000481739">
    <property type="component" value="Unassembled WGS sequence"/>
</dbReference>
<dbReference type="InterPro" id="IPR023213">
    <property type="entry name" value="CAT-like_dom_sf"/>
</dbReference>
<dbReference type="Gene3D" id="1.10.1200.10">
    <property type="entry name" value="ACP-like"/>
    <property type="match status" value="2"/>
</dbReference>
<dbReference type="CDD" id="cd19531">
    <property type="entry name" value="LCL_NRPS-like"/>
    <property type="match status" value="2"/>
</dbReference>
<keyword evidence="4" id="KW-0677">Repeat</keyword>